<keyword evidence="1" id="KW-0472">Membrane</keyword>
<dbReference type="InterPro" id="IPR045340">
    <property type="entry name" value="DUF6533"/>
</dbReference>
<comment type="caution">
    <text evidence="3">The sequence shown here is derived from an EMBL/GenBank/DDBJ whole genome shotgun (WGS) entry which is preliminary data.</text>
</comment>
<dbReference type="Pfam" id="PF20151">
    <property type="entry name" value="DUF6533"/>
    <property type="match status" value="1"/>
</dbReference>
<name>A0A5M3MID1_CONPW</name>
<evidence type="ECO:0000259" key="2">
    <source>
        <dbReference type="Pfam" id="PF20151"/>
    </source>
</evidence>
<evidence type="ECO:0000313" key="4">
    <source>
        <dbReference type="Proteomes" id="UP000053558"/>
    </source>
</evidence>
<reference evidence="4" key="1">
    <citation type="journal article" date="2012" name="Science">
        <title>The Paleozoic origin of enzymatic lignin decomposition reconstructed from 31 fungal genomes.</title>
        <authorList>
            <person name="Floudas D."/>
            <person name="Binder M."/>
            <person name="Riley R."/>
            <person name="Barry K."/>
            <person name="Blanchette R.A."/>
            <person name="Henrissat B."/>
            <person name="Martinez A.T."/>
            <person name="Otillar R."/>
            <person name="Spatafora J.W."/>
            <person name="Yadav J.S."/>
            <person name="Aerts A."/>
            <person name="Benoit I."/>
            <person name="Boyd A."/>
            <person name="Carlson A."/>
            <person name="Copeland A."/>
            <person name="Coutinho P.M."/>
            <person name="de Vries R.P."/>
            <person name="Ferreira P."/>
            <person name="Findley K."/>
            <person name="Foster B."/>
            <person name="Gaskell J."/>
            <person name="Glotzer D."/>
            <person name="Gorecki P."/>
            <person name="Heitman J."/>
            <person name="Hesse C."/>
            <person name="Hori C."/>
            <person name="Igarashi K."/>
            <person name="Jurgens J.A."/>
            <person name="Kallen N."/>
            <person name="Kersten P."/>
            <person name="Kohler A."/>
            <person name="Kuees U."/>
            <person name="Kumar T.K.A."/>
            <person name="Kuo A."/>
            <person name="LaButti K."/>
            <person name="Larrondo L.F."/>
            <person name="Lindquist E."/>
            <person name="Ling A."/>
            <person name="Lombard V."/>
            <person name="Lucas S."/>
            <person name="Lundell T."/>
            <person name="Martin R."/>
            <person name="McLaughlin D.J."/>
            <person name="Morgenstern I."/>
            <person name="Morin E."/>
            <person name="Murat C."/>
            <person name="Nagy L.G."/>
            <person name="Nolan M."/>
            <person name="Ohm R.A."/>
            <person name="Patyshakuliyeva A."/>
            <person name="Rokas A."/>
            <person name="Ruiz-Duenas F.J."/>
            <person name="Sabat G."/>
            <person name="Salamov A."/>
            <person name="Samejima M."/>
            <person name="Schmutz J."/>
            <person name="Slot J.C."/>
            <person name="St John F."/>
            <person name="Stenlid J."/>
            <person name="Sun H."/>
            <person name="Sun S."/>
            <person name="Syed K."/>
            <person name="Tsang A."/>
            <person name="Wiebenga A."/>
            <person name="Young D."/>
            <person name="Pisabarro A."/>
            <person name="Eastwood D.C."/>
            <person name="Martin F."/>
            <person name="Cullen D."/>
            <person name="Grigoriev I.V."/>
            <person name="Hibbett D.S."/>
        </authorList>
    </citation>
    <scope>NUCLEOTIDE SEQUENCE [LARGE SCALE GENOMIC DNA]</scope>
    <source>
        <strain evidence="4">RWD-64-598 SS2</strain>
    </source>
</reference>
<evidence type="ECO:0000313" key="3">
    <source>
        <dbReference type="EMBL" id="EIW78853.1"/>
    </source>
</evidence>
<dbReference type="GeneID" id="19209248"/>
<protein>
    <recommendedName>
        <fullName evidence="2">DUF6533 domain-containing protein</fullName>
    </recommendedName>
</protein>
<dbReference type="KEGG" id="cput:CONPUDRAFT_74444"/>
<accession>A0A5M3MID1</accession>
<feature type="transmembrane region" description="Helical" evidence="1">
    <location>
        <begin position="240"/>
        <end position="264"/>
    </location>
</feature>
<feature type="domain" description="DUF6533" evidence="2">
    <location>
        <begin position="28"/>
        <end position="58"/>
    </location>
</feature>
<dbReference type="RefSeq" id="XP_007770515.1">
    <property type="nucleotide sequence ID" value="XM_007772325.1"/>
</dbReference>
<dbReference type="AlphaFoldDB" id="A0A5M3MID1"/>
<organism evidence="3 4">
    <name type="scientific">Coniophora puteana (strain RWD-64-598)</name>
    <name type="common">Brown rot fungus</name>
    <dbReference type="NCBI Taxonomy" id="741705"/>
    <lineage>
        <taxon>Eukaryota</taxon>
        <taxon>Fungi</taxon>
        <taxon>Dikarya</taxon>
        <taxon>Basidiomycota</taxon>
        <taxon>Agaricomycotina</taxon>
        <taxon>Agaricomycetes</taxon>
        <taxon>Agaricomycetidae</taxon>
        <taxon>Boletales</taxon>
        <taxon>Coniophorineae</taxon>
        <taxon>Coniophoraceae</taxon>
        <taxon>Coniophora</taxon>
    </lineage>
</organism>
<dbReference type="EMBL" id="JH711581">
    <property type="protein sequence ID" value="EIW78853.1"/>
    <property type="molecule type" value="Genomic_DNA"/>
</dbReference>
<keyword evidence="4" id="KW-1185">Reference proteome</keyword>
<proteinExistence type="predicted"/>
<gene>
    <name evidence="3" type="ORF">CONPUDRAFT_74444</name>
</gene>
<sequence length="336" mass="38171">MFTTSIPSKLIKLGNEILIEDYTTGKTLVAVMTWVLYDYLLSFALEVDYIWCTILLTKAKLRYLGLMQMVLRTMIWVLSAKESTKVVHSQYWSSVSHPQLLCSPCKVSSDSYHNLWVLTYYRRLVGMMTVRVYILLGRSQKLLAILAACFLAAQGVSAVVAIYYIRRSAHLISESSADDISVHLCEVSKSHTLSWTLTATASSRVVYETILCGLSLVYVFKHLPETTSLRRSPARFANELWLLMVRDNLVYFFAVLFAQIINIISSPARSEATKLIFNNISNELNAFQYAMVGPWMIISLRKSYEKGIAQRTIESHGLSDIGFASARQHEEPHRLE</sequence>
<evidence type="ECO:0000256" key="1">
    <source>
        <dbReference type="SAM" id="Phobius"/>
    </source>
</evidence>
<keyword evidence="1" id="KW-1133">Transmembrane helix</keyword>
<feature type="transmembrane region" description="Helical" evidence="1">
    <location>
        <begin position="143"/>
        <end position="165"/>
    </location>
</feature>
<keyword evidence="1" id="KW-0812">Transmembrane</keyword>
<dbReference type="Proteomes" id="UP000053558">
    <property type="component" value="Unassembled WGS sequence"/>
</dbReference>